<keyword evidence="1" id="KW-0812">Transmembrane</keyword>
<keyword evidence="1" id="KW-1133">Transmembrane helix</keyword>
<dbReference type="RefSeq" id="WP_040051489.1">
    <property type="nucleotide sequence ID" value="NZ_FCNV02000011.1"/>
</dbReference>
<dbReference type="EMBL" id="FCNV02000011">
    <property type="protein sequence ID" value="SAL41823.1"/>
    <property type="molecule type" value="Genomic_DNA"/>
</dbReference>
<sequence length="159" mass="17073">MPIVLALIALIALIYGAVRSFNAIDARFGLGVAVGVAAVVLAAIAAGIAYWLARRREVAPNLPRVKGDEGAGWTHELARDWGGVRLAAGKRLLDVRVGDARGHYIFADLRGARIDESGGSHVLLDVADPAHGQWRLPMQNRAEARQWARILSLAVAQKL</sequence>
<dbReference type="AlphaFoldDB" id="A0A658R237"/>
<evidence type="ECO:0000256" key="1">
    <source>
        <dbReference type="SAM" id="Phobius"/>
    </source>
</evidence>
<name>A0A658R237_9BURK</name>
<proteinExistence type="predicted"/>
<dbReference type="OrthoDB" id="9131039at2"/>
<evidence type="ECO:0000313" key="2">
    <source>
        <dbReference type="EMBL" id="SAL41823.1"/>
    </source>
</evidence>
<reference evidence="2 3" key="1">
    <citation type="submission" date="2016-01" db="EMBL/GenBank/DDBJ databases">
        <authorList>
            <person name="Peeters C."/>
        </authorList>
    </citation>
    <scope>NUCLEOTIDE SEQUENCE [LARGE SCALE GENOMIC DNA]</scope>
    <source>
        <strain evidence="2">LMG 29315</strain>
    </source>
</reference>
<accession>A0A658R237</accession>
<protein>
    <submittedName>
        <fullName evidence="2">Uncharacterized protein</fullName>
    </submittedName>
</protein>
<keyword evidence="3" id="KW-1185">Reference proteome</keyword>
<organism evidence="2 3">
    <name type="scientific">Caballeronia concitans</name>
    <dbReference type="NCBI Taxonomy" id="1777133"/>
    <lineage>
        <taxon>Bacteria</taxon>
        <taxon>Pseudomonadati</taxon>
        <taxon>Pseudomonadota</taxon>
        <taxon>Betaproteobacteria</taxon>
        <taxon>Burkholderiales</taxon>
        <taxon>Burkholderiaceae</taxon>
        <taxon>Caballeronia</taxon>
    </lineage>
</organism>
<gene>
    <name evidence="2" type="ORF">AWB72_04391</name>
</gene>
<evidence type="ECO:0000313" key="3">
    <source>
        <dbReference type="Proteomes" id="UP000198263"/>
    </source>
</evidence>
<keyword evidence="1" id="KW-0472">Membrane</keyword>
<dbReference type="Proteomes" id="UP000198263">
    <property type="component" value="Unassembled WGS sequence"/>
</dbReference>
<comment type="caution">
    <text evidence="2">The sequence shown here is derived from an EMBL/GenBank/DDBJ whole genome shotgun (WGS) entry which is preliminary data.</text>
</comment>
<feature type="transmembrane region" description="Helical" evidence="1">
    <location>
        <begin position="30"/>
        <end position="53"/>
    </location>
</feature>